<protein>
    <submittedName>
        <fullName evidence="2">Uncharacterized protein</fullName>
    </submittedName>
</protein>
<organism evidence="2 3">
    <name type="scientific">Gouania willdenowi</name>
    <name type="common">Blunt-snouted clingfish</name>
    <name type="synonym">Lepadogaster willdenowi</name>
    <dbReference type="NCBI Taxonomy" id="441366"/>
    <lineage>
        <taxon>Eukaryota</taxon>
        <taxon>Metazoa</taxon>
        <taxon>Chordata</taxon>
        <taxon>Craniata</taxon>
        <taxon>Vertebrata</taxon>
        <taxon>Euteleostomi</taxon>
        <taxon>Actinopterygii</taxon>
        <taxon>Neopterygii</taxon>
        <taxon>Teleostei</taxon>
        <taxon>Neoteleostei</taxon>
        <taxon>Acanthomorphata</taxon>
        <taxon>Ovalentaria</taxon>
        <taxon>Blenniimorphae</taxon>
        <taxon>Blenniiformes</taxon>
        <taxon>Gobiesocoidei</taxon>
        <taxon>Gobiesocidae</taxon>
        <taxon>Gobiesocinae</taxon>
        <taxon>Gouania</taxon>
    </lineage>
</organism>
<sequence>ANTRGRLTFIRLFISDSDSCFLSSYLFVTGDVDLLKEECRMLREECQTLKEDNRRLSERLQLLQRQRTW</sequence>
<proteinExistence type="predicted"/>
<dbReference type="AlphaFoldDB" id="A0A8C5N1N2"/>
<feature type="coiled-coil region" evidence="1">
    <location>
        <begin position="32"/>
        <end position="66"/>
    </location>
</feature>
<dbReference type="Ensembl" id="ENSGWIT00000030618.1">
    <property type="protein sequence ID" value="ENSGWIP00000028068.1"/>
    <property type="gene ID" value="ENSGWIG00000014679.1"/>
</dbReference>
<evidence type="ECO:0000313" key="2">
    <source>
        <dbReference type="Ensembl" id="ENSGWIP00000028068.1"/>
    </source>
</evidence>
<evidence type="ECO:0000313" key="3">
    <source>
        <dbReference type="Proteomes" id="UP000694680"/>
    </source>
</evidence>
<keyword evidence="1" id="KW-0175">Coiled coil</keyword>
<name>A0A8C5N1N2_GOUWI</name>
<dbReference type="Proteomes" id="UP000694680">
    <property type="component" value="Chromosome 6"/>
</dbReference>
<accession>A0A8C5N1N2</accession>
<evidence type="ECO:0000256" key="1">
    <source>
        <dbReference type="SAM" id="Coils"/>
    </source>
</evidence>
<reference evidence="2" key="1">
    <citation type="submission" date="2020-06" db="EMBL/GenBank/DDBJ databases">
        <authorList>
            <consortium name="Wellcome Sanger Institute Data Sharing"/>
        </authorList>
    </citation>
    <scope>NUCLEOTIDE SEQUENCE [LARGE SCALE GENOMIC DNA]</scope>
</reference>
<reference evidence="2" key="2">
    <citation type="submission" date="2025-08" db="UniProtKB">
        <authorList>
            <consortium name="Ensembl"/>
        </authorList>
    </citation>
    <scope>IDENTIFICATION</scope>
</reference>
<reference evidence="2" key="3">
    <citation type="submission" date="2025-09" db="UniProtKB">
        <authorList>
            <consortium name="Ensembl"/>
        </authorList>
    </citation>
    <scope>IDENTIFICATION</scope>
</reference>
<keyword evidence="3" id="KW-1185">Reference proteome</keyword>